<name>A0A7G9YHU8_9EURY</name>
<evidence type="ECO:0000256" key="6">
    <source>
        <dbReference type="ARBA" id="ARBA00023277"/>
    </source>
</evidence>
<proteinExistence type="inferred from homology"/>
<dbReference type="EC" id="2.4.1.245" evidence="9"/>
<comment type="similarity">
    <text evidence="1">Belongs to the glycosyltransferase group 1 family. Glycosyltransferase 4 subfamily.</text>
</comment>
<dbReference type="AlphaFoldDB" id="A0A7G9YHU8"/>
<dbReference type="InterPro" id="IPR001296">
    <property type="entry name" value="Glyco_trans_1"/>
</dbReference>
<keyword evidence="6" id="KW-0119">Carbohydrate metabolism</keyword>
<reference evidence="9" key="1">
    <citation type="submission" date="2020-06" db="EMBL/GenBank/DDBJ databases">
        <title>Unique genomic features of the anaerobic methanotrophic archaea.</title>
        <authorList>
            <person name="Chadwick G.L."/>
            <person name="Skennerton C.T."/>
            <person name="Laso-Perez R."/>
            <person name="Leu A.O."/>
            <person name="Speth D.R."/>
            <person name="Yu H."/>
            <person name="Morgan-Lang C."/>
            <person name="Hatzenpichler R."/>
            <person name="Goudeau D."/>
            <person name="Malmstrom R."/>
            <person name="Brazelton W.J."/>
            <person name="Woyke T."/>
            <person name="Hallam S.J."/>
            <person name="Tyson G.W."/>
            <person name="Wegener G."/>
            <person name="Boetius A."/>
            <person name="Orphan V."/>
        </authorList>
    </citation>
    <scope>NUCLEOTIDE SEQUENCE</scope>
</reference>
<feature type="domain" description="Trehalose synthase N-terminal" evidence="8">
    <location>
        <begin position="121"/>
        <end position="208"/>
    </location>
</feature>
<dbReference type="GO" id="GO:0102986">
    <property type="term" value="F:trehalose synthase activity"/>
    <property type="evidence" value="ECO:0007669"/>
    <property type="project" value="UniProtKB-EC"/>
</dbReference>
<dbReference type="InterPro" id="IPR052078">
    <property type="entry name" value="Trehalose_Metab_GTase"/>
</dbReference>
<dbReference type="Pfam" id="PF00534">
    <property type="entry name" value="Glycos_transf_1"/>
    <property type="match status" value="1"/>
</dbReference>
<organism evidence="9">
    <name type="scientific">Candidatus Methanogaster sp. ANME-2c ERB4</name>
    <dbReference type="NCBI Taxonomy" id="2759911"/>
    <lineage>
        <taxon>Archaea</taxon>
        <taxon>Methanobacteriati</taxon>
        <taxon>Methanobacteriota</taxon>
        <taxon>Stenosarchaea group</taxon>
        <taxon>Methanomicrobia</taxon>
        <taxon>Methanosarcinales</taxon>
        <taxon>ANME-2 cluster</taxon>
        <taxon>Candidatus Methanogasteraceae</taxon>
        <taxon>Candidatus Methanogaster</taxon>
    </lineage>
</organism>
<accession>A0A7G9YHU8</accession>
<sequence length="433" mass="48780">MTSVTSINLKKKRSIWDYEEIVGRRPLEYLERLAENVTGSVQHINATYTGGGVAEILTSLVPLFNGLDVETEWSVIRGDDKFYSVTKSFHNALHGSLNGVIDVCSYDRPDTSYGHMRQVNELIMKQEMFETYLRWNEINSEEMDIDSDFVFMHDPQPAAMIRAKDKDAGKWIWRCHIDVSNPNALVWDFLRKFVSDYDASVFSAPLFARPDLKNRQFLVPPSIDPLSDKNIELSESEIDAVLDKYEITRDKPIITQISRFDRLKDLPGTIDAYKRVKEQIDCQLLLAGGVAADDPEGMEVYCEIAEKAGYDENIHVLIGSPPFTEIEINAFQRASDVIMQKSLKEGFGLVVSEGLWKGKPVVGGATGGIPLQILNGVTGYLVDSPKGAAQHIADLLKNPELAQKLGENGREHVRNNFLITRHLRDYLLLMLSL</sequence>
<evidence type="ECO:0000256" key="4">
    <source>
        <dbReference type="ARBA" id="ARBA00022676"/>
    </source>
</evidence>
<feature type="domain" description="Trehalose synthase N-terminal" evidence="8">
    <location>
        <begin position="43"/>
        <end position="97"/>
    </location>
</feature>
<gene>
    <name evidence="9" type="primary">treT</name>
    <name evidence="9" type="ORF">HEDHIHPB_00011</name>
</gene>
<keyword evidence="5 9" id="KW-0808">Transferase</keyword>
<evidence type="ECO:0000256" key="2">
    <source>
        <dbReference type="ARBA" id="ARBA00011738"/>
    </source>
</evidence>
<evidence type="ECO:0000256" key="3">
    <source>
        <dbReference type="ARBA" id="ARBA00022526"/>
    </source>
</evidence>
<dbReference type="SUPFAM" id="SSF53756">
    <property type="entry name" value="UDP-Glycosyltransferase/glycogen phosphorylase"/>
    <property type="match status" value="1"/>
</dbReference>
<protein>
    <submittedName>
        <fullName evidence="9">Trehalose synthase</fullName>
        <ecNumber evidence="9">2.4.1.245</ecNumber>
    </submittedName>
</protein>
<dbReference type="Gene3D" id="3.40.50.2000">
    <property type="entry name" value="Glycogen Phosphorylase B"/>
    <property type="match status" value="2"/>
</dbReference>
<dbReference type="GO" id="GO:0006006">
    <property type="term" value="P:glucose metabolic process"/>
    <property type="evidence" value="ECO:0007669"/>
    <property type="project" value="UniProtKB-KW"/>
</dbReference>
<dbReference type="PANTHER" id="PTHR47779">
    <property type="entry name" value="SYNTHASE (CCG-9), PUTATIVE (AFU_ORTHOLOGUE AFUA_3G12100)-RELATED"/>
    <property type="match status" value="1"/>
</dbReference>
<evidence type="ECO:0000313" key="9">
    <source>
        <dbReference type="EMBL" id="QNO47582.1"/>
    </source>
</evidence>
<keyword evidence="3" id="KW-0313">Glucose metabolism</keyword>
<evidence type="ECO:0000259" key="7">
    <source>
        <dbReference type="Pfam" id="PF00534"/>
    </source>
</evidence>
<keyword evidence="4 9" id="KW-0328">Glycosyltransferase</keyword>
<dbReference type="Pfam" id="PF21269">
    <property type="entry name" value="TreT_GT1"/>
    <property type="match status" value="2"/>
</dbReference>
<comment type="subunit">
    <text evidence="2">Homodimer.</text>
</comment>
<evidence type="ECO:0000259" key="8">
    <source>
        <dbReference type="Pfam" id="PF21269"/>
    </source>
</evidence>
<evidence type="ECO:0000256" key="5">
    <source>
        <dbReference type="ARBA" id="ARBA00022679"/>
    </source>
</evidence>
<feature type="domain" description="Glycosyl transferase family 1" evidence="7">
    <location>
        <begin position="243"/>
        <end position="411"/>
    </location>
</feature>
<evidence type="ECO:0000256" key="1">
    <source>
        <dbReference type="ARBA" id="ARBA00009481"/>
    </source>
</evidence>
<dbReference type="InterPro" id="IPR049438">
    <property type="entry name" value="TreT_GT1"/>
</dbReference>
<dbReference type="EMBL" id="MT631266">
    <property type="protein sequence ID" value="QNO47582.1"/>
    <property type="molecule type" value="Genomic_DNA"/>
</dbReference>
<dbReference type="PANTHER" id="PTHR47779:SF1">
    <property type="entry name" value="SYNTHASE (CCG-9), PUTATIVE (AFU_ORTHOLOGUE AFUA_3G12100)-RELATED"/>
    <property type="match status" value="1"/>
</dbReference>